<evidence type="ECO:0000259" key="5">
    <source>
        <dbReference type="PROSITE" id="PS51007"/>
    </source>
</evidence>
<evidence type="ECO:0000313" key="6">
    <source>
        <dbReference type="EMBL" id="GGF44689.1"/>
    </source>
</evidence>
<dbReference type="Pfam" id="PF06537">
    <property type="entry name" value="DHOR"/>
    <property type="match status" value="1"/>
</dbReference>
<accession>A0ABQ1V932</accession>
<dbReference type="InterPro" id="IPR010538">
    <property type="entry name" value="DHOR"/>
</dbReference>
<proteinExistence type="predicted"/>
<keyword evidence="3 4" id="KW-0408">Iron</keyword>
<dbReference type="PANTHER" id="PTHR30600">
    <property type="entry name" value="CYTOCHROME C PEROXIDASE-RELATED"/>
    <property type="match status" value="1"/>
</dbReference>
<feature type="domain" description="Cytochrome c" evidence="5">
    <location>
        <begin position="54"/>
        <end position="258"/>
    </location>
</feature>
<dbReference type="InterPro" id="IPR009056">
    <property type="entry name" value="Cyt_c-like_dom"/>
</dbReference>
<evidence type="ECO:0000256" key="1">
    <source>
        <dbReference type="ARBA" id="ARBA00022617"/>
    </source>
</evidence>
<dbReference type="PROSITE" id="PS51007">
    <property type="entry name" value="CYTC"/>
    <property type="match status" value="2"/>
</dbReference>
<gene>
    <name evidence="6" type="ORF">GCM10011339_36480</name>
</gene>
<feature type="domain" description="Cytochrome c" evidence="5">
    <location>
        <begin position="268"/>
        <end position="400"/>
    </location>
</feature>
<comment type="caution">
    <text evidence="6">The sequence shown here is derived from an EMBL/GenBank/DDBJ whole genome shotgun (WGS) entry which is preliminary data.</text>
</comment>
<dbReference type="Proteomes" id="UP000647339">
    <property type="component" value="Unassembled WGS sequence"/>
</dbReference>
<evidence type="ECO:0000256" key="2">
    <source>
        <dbReference type="ARBA" id="ARBA00022723"/>
    </source>
</evidence>
<keyword evidence="7" id="KW-1185">Reference proteome</keyword>
<keyword evidence="2 4" id="KW-0479">Metal-binding</keyword>
<evidence type="ECO:0000313" key="7">
    <source>
        <dbReference type="Proteomes" id="UP000647339"/>
    </source>
</evidence>
<reference evidence="7" key="1">
    <citation type="journal article" date="2019" name="Int. J. Syst. Evol. Microbiol.">
        <title>The Global Catalogue of Microorganisms (GCM) 10K type strain sequencing project: providing services to taxonomists for standard genome sequencing and annotation.</title>
        <authorList>
            <consortium name="The Broad Institute Genomics Platform"/>
            <consortium name="The Broad Institute Genome Sequencing Center for Infectious Disease"/>
            <person name="Wu L."/>
            <person name="Ma J."/>
        </authorList>
    </citation>
    <scope>NUCLEOTIDE SEQUENCE [LARGE SCALE GENOMIC DNA]</scope>
    <source>
        <strain evidence="7">CGMCC 1.15407</strain>
    </source>
</reference>
<name>A0ABQ1V932_9BACT</name>
<dbReference type="SUPFAM" id="SSF46626">
    <property type="entry name" value="Cytochrome c"/>
    <property type="match status" value="1"/>
</dbReference>
<dbReference type="EMBL" id="BMIU01000021">
    <property type="protein sequence ID" value="GGF44689.1"/>
    <property type="molecule type" value="Genomic_DNA"/>
</dbReference>
<dbReference type="InterPro" id="IPR036909">
    <property type="entry name" value="Cyt_c-like_dom_sf"/>
</dbReference>
<dbReference type="PROSITE" id="PS51257">
    <property type="entry name" value="PROKAR_LIPOPROTEIN"/>
    <property type="match status" value="1"/>
</dbReference>
<protein>
    <recommendedName>
        <fullName evidence="5">Cytochrome c domain-containing protein</fullName>
    </recommendedName>
</protein>
<dbReference type="PANTHER" id="PTHR30600:SF4">
    <property type="entry name" value="CYTOCHROME C DOMAIN-CONTAINING PROTEIN"/>
    <property type="match status" value="1"/>
</dbReference>
<evidence type="ECO:0000256" key="4">
    <source>
        <dbReference type="PROSITE-ProRule" id="PRU00433"/>
    </source>
</evidence>
<sequence>MINIKIKYLVLVFLVPLSFYSCEEVFPEAPAENELLDGPMEDLAYSEQNRFLAGDVAFNDEVFTPENGLGPMFVATSCGSCHPGDGKGHPFTTLTRFGQTSPNQSSNIPPGAPQLQNRAIPGFEPERLPSGVPFMKFTPPAVTGLGLLAALTDAQILENADPNDDDGDGISGIPNYITPPDYFQPQWFHQSFSGKYIGRFGKKAAAIDLLQQTATAYNQDMGVTSTFESLDVATNLSVDPEVSDQTIRDVVFYLRTLKAPIQRESDASDVIRGQQIFTDIKCGSCHIPSWTTPESDIGALSNKTFYPYTDLLLHDMGPGLDDGATEGSAETYEWRTPPLWGLGLSQDSQGGELFLMHDGRAKTIEEAINMHGGEASTSRDSFEQLSKTDKQKLLTFLKSL</sequence>
<dbReference type="InterPro" id="IPR051395">
    <property type="entry name" value="Cytochrome_c_Peroxidase/MauG"/>
</dbReference>
<dbReference type="Gene3D" id="1.10.760.10">
    <property type="entry name" value="Cytochrome c-like domain"/>
    <property type="match status" value="1"/>
</dbReference>
<dbReference type="RefSeq" id="WP_015267859.1">
    <property type="nucleotide sequence ID" value="NZ_BMIU01000021.1"/>
</dbReference>
<evidence type="ECO:0000256" key="3">
    <source>
        <dbReference type="ARBA" id="ARBA00023004"/>
    </source>
</evidence>
<keyword evidence="1 4" id="KW-0349">Heme</keyword>
<organism evidence="6 7">
    <name type="scientific">Echinicola rosea</name>
    <dbReference type="NCBI Taxonomy" id="1807691"/>
    <lineage>
        <taxon>Bacteria</taxon>
        <taxon>Pseudomonadati</taxon>
        <taxon>Bacteroidota</taxon>
        <taxon>Cytophagia</taxon>
        <taxon>Cytophagales</taxon>
        <taxon>Cyclobacteriaceae</taxon>
        <taxon>Echinicola</taxon>
    </lineage>
</organism>